<evidence type="ECO:0008006" key="2">
    <source>
        <dbReference type="Google" id="ProtNLM"/>
    </source>
</evidence>
<proteinExistence type="predicted"/>
<evidence type="ECO:0000313" key="1">
    <source>
        <dbReference type="EMBL" id="CAA9326791.1"/>
    </source>
</evidence>
<dbReference type="InterPro" id="IPR008930">
    <property type="entry name" value="Terpenoid_cyclase/PrenylTrfase"/>
</dbReference>
<dbReference type="AlphaFoldDB" id="A0A6J4LAT9"/>
<dbReference type="EMBL" id="CADCTX010000539">
    <property type="protein sequence ID" value="CAA9326791.1"/>
    <property type="molecule type" value="Genomic_DNA"/>
</dbReference>
<organism evidence="1">
    <name type="scientific">uncultured Gemmatimonadaceae bacterium</name>
    <dbReference type="NCBI Taxonomy" id="246130"/>
    <lineage>
        <taxon>Bacteria</taxon>
        <taxon>Pseudomonadati</taxon>
        <taxon>Gemmatimonadota</taxon>
        <taxon>Gemmatimonadia</taxon>
        <taxon>Gemmatimonadales</taxon>
        <taxon>Gemmatimonadaceae</taxon>
        <taxon>environmental samples</taxon>
    </lineage>
</organism>
<protein>
    <recommendedName>
        <fullName evidence="2">Squalene cyclase C-terminal domain-containing protein</fullName>
    </recommendedName>
</protein>
<accession>A0A6J4LAT9</accession>
<dbReference type="Gene3D" id="1.50.10.20">
    <property type="match status" value="1"/>
</dbReference>
<dbReference type="SUPFAM" id="SSF48239">
    <property type="entry name" value="Terpenoid cyclases/Protein prenyltransferases"/>
    <property type="match status" value="1"/>
</dbReference>
<gene>
    <name evidence="1" type="ORF">AVDCRST_MAG40-1730</name>
</gene>
<name>A0A6J4LAT9_9BACT</name>
<sequence length="301" mass="32999">MIDRDAAQTFVWLHARLIDRHRYHYHFERGGPGPVLAALRPYQNADGGFGHALEPDARGAESQPLPTYTALSILDEIGAGRDPLVARAVGYLAAVTAPDGGVPIALPGLRRDLQAPWLQPRTGAPAGGLLPTAGIAGVLHKHRVAHPWLAPATDFCWRAIAALERTHPYEVEAALRFLEHAPERRRAERAAERLGCLVREQRLVLPDPDARAEDHTAPGYGPGEVHTPLDYAPTPTGLARRWFSDAALARDLDALERGQGADGGWRFTWREWNAATTLAWRGVVTIRALTLLRAYGRLHDA</sequence>
<reference evidence="1" key="1">
    <citation type="submission" date="2020-02" db="EMBL/GenBank/DDBJ databases">
        <authorList>
            <person name="Meier V. D."/>
        </authorList>
    </citation>
    <scope>NUCLEOTIDE SEQUENCE</scope>
    <source>
        <strain evidence="1">AVDCRST_MAG40</strain>
    </source>
</reference>